<evidence type="ECO:0000313" key="2">
    <source>
        <dbReference type="EMBL" id="UNA01076.1"/>
    </source>
</evidence>
<dbReference type="EMBL" id="OM513679">
    <property type="protein sequence ID" value="UNA01076.1"/>
    <property type="molecule type" value="Genomic_DNA"/>
</dbReference>
<dbReference type="Proteomes" id="UP000829068">
    <property type="component" value="Segment"/>
</dbReference>
<accession>A0AAE9FPX2</accession>
<keyword evidence="1" id="KW-0812">Transmembrane</keyword>
<evidence type="ECO:0000256" key="1">
    <source>
        <dbReference type="SAM" id="Phobius"/>
    </source>
</evidence>
<keyword evidence="1" id="KW-1133">Transmembrane helix</keyword>
<gene>
    <name evidence="2" type="ORF">Micant_00052</name>
</gene>
<name>A0AAE9FPX2_9CAUD</name>
<keyword evidence="1" id="KW-0472">Membrane</keyword>
<reference evidence="2 3" key="1">
    <citation type="journal article" date="2022" name="Arch. Virol.">
        <title>Two novel Erwinia amylovora bacteriophages, Loshitsa2 and Micant, isolated in Belarus.</title>
        <authorList>
            <person name="Besarab N.V."/>
            <person name="Letarov A.V."/>
            <person name="Kulikov E.E."/>
            <person name="Babenko V.V."/>
            <person name="Belalov I.S."/>
            <person name="Lagonenko A.L."/>
            <person name="Golomidova A.K."/>
            <person name="Evtushenkov A.N."/>
        </authorList>
    </citation>
    <scope>NUCLEOTIDE SEQUENCE [LARGE SCALE GENOMIC DNA]</scope>
</reference>
<organism evidence="2 3">
    <name type="scientific">Erwinia phage Micant</name>
    <dbReference type="NCBI Taxonomy" id="2923255"/>
    <lineage>
        <taxon>Viruses</taxon>
        <taxon>Duplodnaviria</taxon>
        <taxon>Heunggongvirae</taxon>
        <taxon>Uroviricota</taxon>
        <taxon>Caudoviricetes</taxon>
        <taxon>Autographivirales</taxon>
        <taxon>Autoscriptoviridae</taxon>
        <taxon>Slopekvirinae</taxon>
        <taxon>Micantvirus</taxon>
        <taxon>Micantvirus micant</taxon>
    </lineage>
</organism>
<protein>
    <submittedName>
        <fullName evidence="2">Holin</fullName>
    </submittedName>
</protein>
<evidence type="ECO:0000313" key="3">
    <source>
        <dbReference type="Proteomes" id="UP000829068"/>
    </source>
</evidence>
<keyword evidence="3" id="KW-1185">Reference proteome</keyword>
<proteinExistence type="predicted"/>
<feature type="transmembrane region" description="Helical" evidence="1">
    <location>
        <begin position="32"/>
        <end position="55"/>
    </location>
</feature>
<sequence length="79" mass="8719">MWHKHFESVTYGTSSGLTIGGWLLQHLPSADVTALIASWVGILTGIGMFAVTIYFKVRNSRLYAQALKKGYMNGPSNEE</sequence>